<evidence type="ECO:0000259" key="5">
    <source>
        <dbReference type="PROSITE" id="PS50932"/>
    </source>
</evidence>
<evidence type="ECO:0000259" key="4">
    <source>
        <dbReference type="PROSITE" id="PS50206"/>
    </source>
</evidence>
<feature type="domain" description="Rhodanese" evidence="4">
    <location>
        <begin position="158"/>
        <end position="206"/>
    </location>
</feature>
<dbReference type="InterPro" id="IPR046335">
    <property type="entry name" value="LacI/GalR-like_sensor"/>
</dbReference>
<dbReference type="RefSeq" id="WP_006293503.1">
    <property type="nucleotide sequence ID" value="NZ_GG770226.1"/>
</dbReference>
<dbReference type="eggNOG" id="COG1609">
    <property type="taxonomic scope" value="Bacteria"/>
</dbReference>
<evidence type="ECO:0000256" key="2">
    <source>
        <dbReference type="ARBA" id="ARBA00023125"/>
    </source>
</evidence>
<keyword evidence="7" id="KW-1185">Reference proteome</keyword>
<dbReference type="Gene3D" id="3.40.50.2300">
    <property type="match status" value="2"/>
</dbReference>
<evidence type="ECO:0000256" key="1">
    <source>
        <dbReference type="ARBA" id="ARBA00023015"/>
    </source>
</evidence>
<dbReference type="Gene3D" id="1.10.260.40">
    <property type="entry name" value="lambda repressor-like DNA-binding domains"/>
    <property type="match status" value="1"/>
</dbReference>
<dbReference type="SMART" id="SM00354">
    <property type="entry name" value="HTH_LACI"/>
    <property type="match status" value="1"/>
</dbReference>
<dbReference type="PROSITE" id="PS50206">
    <property type="entry name" value="RHODANESE_3"/>
    <property type="match status" value="1"/>
</dbReference>
<dbReference type="GO" id="GO:0003700">
    <property type="term" value="F:DNA-binding transcription factor activity"/>
    <property type="evidence" value="ECO:0007669"/>
    <property type="project" value="TreeGrafter"/>
</dbReference>
<dbReference type="EMBL" id="ADCX01000008">
    <property type="protein sequence ID" value="EFG26046.1"/>
    <property type="molecule type" value="Genomic_DNA"/>
</dbReference>
<dbReference type="InterPro" id="IPR001763">
    <property type="entry name" value="Rhodanese-like_dom"/>
</dbReference>
<keyword evidence="3" id="KW-0804">Transcription</keyword>
<sequence length="341" mass="36625">MSRLHHIHPVSLIDVAQAAGVSTQTVSRVANGSPAVKENTRVKVQHVMDALGYHPNSAARMLKRGSFRTIGVILFNFDSVGNINLLKGISAAAKKSGYAITLLIADDKNDKSLELAINHIQNLAIDGVIVVAGTHLQNINSYVPPQNLPLVLITEGPVTYCHTIDNDQYGCAAEATEYLLSLGHKTVYHVCGPINSITADGRERGWRETLLKHKIQPPQVLVGDWTADSGYANGCALASYPTCTAVFAANDQTANGIIAGLESCNKKVPKDVSVVGVDDSLKGIIPHLDITTMRIDFDELGRQSFTLILDILAGNGPDVNTKIVLPAKLIKRKTADRPQTA</sequence>
<feature type="domain" description="HTH lacI-type" evidence="5">
    <location>
        <begin position="10"/>
        <end position="64"/>
    </location>
</feature>
<dbReference type="PANTHER" id="PTHR30146">
    <property type="entry name" value="LACI-RELATED TRANSCRIPTIONAL REPRESSOR"/>
    <property type="match status" value="1"/>
</dbReference>
<keyword evidence="2" id="KW-0238">DNA-binding</keyword>
<keyword evidence="1" id="KW-0805">Transcription regulation</keyword>
<dbReference type="InterPro" id="IPR028082">
    <property type="entry name" value="Peripla_BP_I"/>
</dbReference>
<evidence type="ECO:0000313" key="6">
    <source>
        <dbReference type="EMBL" id="EFG26046.1"/>
    </source>
</evidence>
<dbReference type="HOGENOM" id="CLU_037628_6_1_11"/>
<dbReference type="CDD" id="cd01392">
    <property type="entry name" value="HTH_LacI"/>
    <property type="match status" value="1"/>
</dbReference>
<name>W5IGT3_SCAIO</name>
<protein>
    <submittedName>
        <fullName evidence="6">Uncharacterized protein</fullName>
    </submittedName>
</protein>
<gene>
    <name evidence="6" type="ORF">HMPREF9020_01118</name>
</gene>
<dbReference type="InterPro" id="IPR000843">
    <property type="entry name" value="HTH_LacI"/>
</dbReference>
<dbReference type="Proteomes" id="UP000005777">
    <property type="component" value="Unassembled WGS sequence"/>
</dbReference>
<evidence type="ECO:0000256" key="3">
    <source>
        <dbReference type="ARBA" id="ARBA00023163"/>
    </source>
</evidence>
<dbReference type="SUPFAM" id="SSF53822">
    <property type="entry name" value="Periplasmic binding protein-like I"/>
    <property type="match status" value="1"/>
</dbReference>
<dbReference type="PROSITE" id="PS50932">
    <property type="entry name" value="HTH_LACI_2"/>
    <property type="match status" value="1"/>
</dbReference>
<proteinExistence type="predicted"/>
<reference evidence="6 7" key="1">
    <citation type="submission" date="2012-01" db="EMBL/GenBank/DDBJ databases">
        <title>The Genome Sequence of Scardovia inopinata F0304.</title>
        <authorList>
            <consortium name="The Broad Institute Genome Sequencing Platform"/>
            <person name="Earl A."/>
            <person name="Ward D."/>
            <person name="Feldgarden M."/>
            <person name="Gevers D."/>
            <person name="Izard J."/>
            <person name="Baranova O.V."/>
            <person name="Blanton J.M."/>
            <person name="Tanner A.C."/>
            <person name="Dewhirst F.E."/>
            <person name="Young S.K."/>
            <person name="Zeng Q."/>
            <person name="Gargeya S."/>
            <person name="Fitzgerald M."/>
            <person name="Haas B."/>
            <person name="Abouelleil A."/>
            <person name="Alvarado L."/>
            <person name="Arachchi H.M."/>
            <person name="Berlin A."/>
            <person name="Chapman S.B."/>
            <person name="Gearin G."/>
            <person name="Goldberg J."/>
            <person name="Griggs A."/>
            <person name="Gujja S."/>
            <person name="Hansen M."/>
            <person name="Heiman D."/>
            <person name="Howarth C."/>
            <person name="Larimer J."/>
            <person name="Lui A."/>
            <person name="MacDonald P.J."/>
            <person name="McCowen C."/>
            <person name="Montmayeur A."/>
            <person name="Murphy C."/>
            <person name="Neiman D."/>
            <person name="Pearson M."/>
            <person name="Priest M."/>
            <person name="Roberts A."/>
            <person name="Saif S."/>
            <person name="Shea T."/>
            <person name="Sisk P."/>
            <person name="Stolte C."/>
            <person name="Sykes S."/>
            <person name="Wortman J."/>
            <person name="Nusbaum C."/>
            <person name="Birren B."/>
        </authorList>
    </citation>
    <scope>NUCLEOTIDE SEQUENCE [LARGE SCALE GENOMIC DNA]</scope>
    <source>
        <strain evidence="6 7">F0304</strain>
    </source>
</reference>
<organism evidence="6 7">
    <name type="scientific">Scardovia inopinata F0304</name>
    <dbReference type="NCBI Taxonomy" id="641146"/>
    <lineage>
        <taxon>Bacteria</taxon>
        <taxon>Bacillati</taxon>
        <taxon>Actinomycetota</taxon>
        <taxon>Actinomycetes</taxon>
        <taxon>Bifidobacteriales</taxon>
        <taxon>Bifidobacteriaceae</taxon>
        <taxon>Scardovia</taxon>
    </lineage>
</organism>
<dbReference type="CDD" id="cd01574">
    <property type="entry name" value="PBP1_LacI"/>
    <property type="match status" value="1"/>
</dbReference>
<dbReference type="AlphaFoldDB" id="W5IGT3"/>
<dbReference type="GO" id="GO:0000976">
    <property type="term" value="F:transcription cis-regulatory region binding"/>
    <property type="evidence" value="ECO:0007669"/>
    <property type="project" value="TreeGrafter"/>
</dbReference>
<dbReference type="PANTHER" id="PTHR30146:SF153">
    <property type="entry name" value="LACTOSE OPERON REPRESSOR"/>
    <property type="match status" value="1"/>
</dbReference>
<dbReference type="Pfam" id="PF13377">
    <property type="entry name" value="Peripla_BP_3"/>
    <property type="match status" value="1"/>
</dbReference>
<comment type="caution">
    <text evidence="6">The sequence shown here is derived from an EMBL/GenBank/DDBJ whole genome shotgun (WGS) entry which is preliminary data.</text>
</comment>
<accession>W5IGT3</accession>
<dbReference type="InterPro" id="IPR010982">
    <property type="entry name" value="Lambda_DNA-bd_dom_sf"/>
</dbReference>
<evidence type="ECO:0000313" key="7">
    <source>
        <dbReference type="Proteomes" id="UP000005777"/>
    </source>
</evidence>
<dbReference type="Pfam" id="PF00356">
    <property type="entry name" value="LacI"/>
    <property type="match status" value="1"/>
</dbReference>
<dbReference type="SUPFAM" id="SSF47413">
    <property type="entry name" value="lambda repressor-like DNA-binding domains"/>
    <property type="match status" value="1"/>
</dbReference>